<comment type="catalytic activity">
    <reaction evidence="5">
        <text>[(1-&gt;4)-alpha-D-galacturonosyl methyl ester](n) + n H2O = [(1-&gt;4)-alpha-D-galacturonosyl](n) + n methanol + n H(+)</text>
        <dbReference type="Rhea" id="RHEA:22380"/>
        <dbReference type="Rhea" id="RHEA-COMP:14570"/>
        <dbReference type="Rhea" id="RHEA-COMP:14573"/>
        <dbReference type="ChEBI" id="CHEBI:15377"/>
        <dbReference type="ChEBI" id="CHEBI:15378"/>
        <dbReference type="ChEBI" id="CHEBI:17790"/>
        <dbReference type="ChEBI" id="CHEBI:140522"/>
        <dbReference type="ChEBI" id="CHEBI:140523"/>
        <dbReference type="EC" id="3.1.1.11"/>
    </reaction>
</comment>
<feature type="signal peptide" evidence="5">
    <location>
        <begin position="1"/>
        <end position="20"/>
    </location>
</feature>
<dbReference type="RefSeq" id="WP_183413775.1">
    <property type="nucleotide sequence ID" value="NZ_JACHYB010000002.1"/>
</dbReference>
<accession>A0A7W5DRY5</accession>
<keyword evidence="5" id="KW-0732">Signal</keyword>
<name>A0A7W5DRY5_9PORP</name>
<dbReference type="InterPro" id="IPR033131">
    <property type="entry name" value="Pectinesterase_Asp_AS"/>
</dbReference>
<dbReference type="SUPFAM" id="SSF51126">
    <property type="entry name" value="Pectin lyase-like"/>
    <property type="match status" value="1"/>
</dbReference>
<comment type="similarity">
    <text evidence="1">Belongs to the pectinesterase family.</text>
</comment>
<dbReference type="InterPro" id="IPR000070">
    <property type="entry name" value="Pectinesterase_cat"/>
</dbReference>
<feature type="chain" id="PRO_5031610807" description="Pectinesterase" evidence="5">
    <location>
        <begin position="21"/>
        <end position="316"/>
    </location>
</feature>
<dbReference type="UniPathway" id="UPA00545">
    <property type="reaction ID" value="UER00823"/>
</dbReference>
<keyword evidence="8" id="KW-1185">Reference proteome</keyword>
<reference evidence="7 8" key="1">
    <citation type="submission" date="2020-08" db="EMBL/GenBank/DDBJ databases">
        <title>Genomic Encyclopedia of Type Strains, Phase IV (KMG-IV): sequencing the most valuable type-strain genomes for metagenomic binning, comparative biology and taxonomic classification.</title>
        <authorList>
            <person name="Goeker M."/>
        </authorList>
    </citation>
    <scope>NUCLEOTIDE SEQUENCE [LARGE SCALE GENOMIC DNA]</scope>
    <source>
        <strain evidence="7 8">DSM 27471</strain>
    </source>
</reference>
<feature type="domain" description="Pectinesterase catalytic" evidence="6">
    <location>
        <begin position="26"/>
        <end position="295"/>
    </location>
</feature>
<protein>
    <recommendedName>
        <fullName evidence="5">Pectinesterase</fullName>
        <ecNumber evidence="5">3.1.1.11</ecNumber>
    </recommendedName>
</protein>
<dbReference type="Proteomes" id="UP000544222">
    <property type="component" value="Unassembled WGS sequence"/>
</dbReference>
<dbReference type="Pfam" id="PF01095">
    <property type="entry name" value="Pectinesterase"/>
    <property type="match status" value="1"/>
</dbReference>
<dbReference type="PANTHER" id="PTHR31321:SF57">
    <property type="entry name" value="PECTINESTERASE 53-RELATED"/>
    <property type="match status" value="1"/>
</dbReference>
<dbReference type="InterPro" id="IPR012334">
    <property type="entry name" value="Pectin_lyas_fold"/>
</dbReference>
<dbReference type="EC" id="3.1.1.11" evidence="5"/>
<feature type="active site" evidence="4">
    <location>
        <position position="177"/>
    </location>
</feature>
<comment type="caution">
    <text evidence="7">The sequence shown here is derived from an EMBL/GenBank/DDBJ whole genome shotgun (WGS) entry which is preliminary data.</text>
</comment>
<keyword evidence="3 5" id="KW-0063">Aspartyl esterase</keyword>
<comment type="pathway">
    <text evidence="5">Glycan metabolism; pectin degradation; 2-dehydro-3-deoxy-D-gluconate from pectin: step 1/5.</text>
</comment>
<evidence type="ECO:0000256" key="3">
    <source>
        <dbReference type="ARBA" id="ARBA00023085"/>
    </source>
</evidence>
<evidence type="ECO:0000259" key="6">
    <source>
        <dbReference type="Pfam" id="PF01095"/>
    </source>
</evidence>
<evidence type="ECO:0000256" key="4">
    <source>
        <dbReference type="PROSITE-ProRule" id="PRU10040"/>
    </source>
</evidence>
<evidence type="ECO:0000256" key="1">
    <source>
        <dbReference type="ARBA" id="ARBA00008891"/>
    </source>
</evidence>
<proteinExistence type="inferred from homology"/>
<gene>
    <name evidence="7" type="ORF">FHX64_002175</name>
</gene>
<dbReference type="GO" id="GO:0042545">
    <property type="term" value="P:cell wall modification"/>
    <property type="evidence" value="ECO:0007669"/>
    <property type="project" value="UniProtKB-UniRule"/>
</dbReference>
<organism evidence="7 8">
    <name type="scientific">Microbacter margulisiae</name>
    <dbReference type="NCBI Taxonomy" id="1350067"/>
    <lineage>
        <taxon>Bacteria</taxon>
        <taxon>Pseudomonadati</taxon>
        <taxon>Bacteroidota</taxon>
        <taxon>Bacteroidia</taxon>
        <taxon>Bacteroidales</taxon>
        <taxon>Porphyromonadaceae</taxon>
        <taxon>Microbacter</taxon>
    </lineage>
</organism>
<evidence type="ECO:0000313" key="8">
    <source>
        <dbReference type="Proteomes" id="UP000544222"/>
    </source>
</evidence>
<keyword evidence="2 5" id="KW-0378">Hydrolase</keyword>
<evidence type="ECO:0000313" key="7">
    <source>
        <dbReference type="EMBL" id="MBB3187977.1"/>
    </source>
</evidence>
<dbReference type="InterPro" id="IPR011050">
    <property type="entry name" value="Pectin_lyase_fold/virulence"/>
</dbReference>
<dbReference type="PROSITE" id="PS00503">
    <property type="entry name" value="PECTINESTERASE_2"/>
    <property type="match status" value="1"/>
</dbReference>
<dbReference type="AlphaFoldDB" id="A0A7W5DRY5"/>
<dbReference type="Gene3D" id="2.160.20.10">
    <property type="entry name" value="Single-stranded right-handed beta-helix, Pectin lyase-like"/>
    <property type="match status" value="1"/>
</dbReference>
<evidence type="ECO:0000256" key="2">
    <source>
        <dbReference type="ARBA" id="ARBA00022801"/>
    </source>
</evidence>
<dbReference type="GO" id="GO:0045490">
    <property type="term" value="P:pectin catabolic process"/>
    <property type="evidence" value="ECO:0007669"/>
    <property type="project" value="UniProtKB-UniRule"/>
</dbReference>
<dbReference type="PANTHER" id="PTHR31321">
    <property type="entry name" value="ACYL-COA THIOESTER HYDROLASE YBHC-RELATED"/>
    <property type="match status" value="1"/>
</dbReference>
<sequence>MIKKLLLGVMLVFSFQIMFGQNQHVDIVVATDGSGQFATIQAAINSVRDYKAKRTVILIKNGVYHEKLIIPTWKTNITLLGESEDSTIITYGDYASLNNMGTFRTYTCLVQGNGFHAQNLTFENSAGRVGQAVALHVEADCTEIIHCKLLGNQDTLFTGNQNSRQFYKDCYIEGTTDFIFGPATAWFQNCVICSKMNSYVTAASTPENKRYGYVFDHCNLVAKKGVTKVFLGRPWRPYASVIYMNCYLGAQIRPDGWNNWSNIENEKTARFAEYHNNGPGADLQYRVPWSHQLSKIQANKVIIKSVFAGTSVWIPE</sequence>
<evidence type="ECO:0000256" key="5">
    <source>
        <dbReference type="RuleBase" id="RU000589"/>
    </source>
</evidence>
<dbReference type="GO" id="GO:0030599">
    <property type="term" value="F:pectinesterase activity"/>
    <property type="evidence" value="ECO:0007669"/>
    <property type="project" value="UniProtKB-UniRule"/>
</dbReference>
<dbReference type="GO" id="GO:0009279">
    <property type="term" value="C:cell outer membrane"/>
    <property type="evidence" value="ECO:0007669"/>
    <property type="project" value="TreeGrafter"/>
</dbReference>
<dbReference type="EMBL" id="JACHYB010000002">
    <property type="protein sequence ID" value="MBB3187977.1"/>
    <property type="molecule type" value="Genomic_DNA"/>
</dbReference>